<evidence type="ECO:0000256" key="2">
    <source>
        <dbReference type="ARBA" id="ARBA00013457"/>
    </source>
</evidence>
<keyword evidence="4" id="KW-0288">FMN</keyword>
<evidence type="ECO:0000313" key="6">
    <source>
        <dbReference type="EMBL" id="SHI75421.1"/>
    </source>
</evidence>
<dbReference type="GO" id="GO:0051213">
    <property type="term" value="F:dioxygenase activity"/>
    <property type="evidence" value="ECO:0007669"/>
    <property type="project" value="UniProtKB-KW"/>
</dbReference>
<reference evidence="6 7" key="1">
    <citation type="submission" date="2016-11" db="EMBL/GenBank/DDBJ databases">
        <authorList>
            <person name="Jaros S."/>
            <person name="Januszkiewicz K."/>
            <person name="Wedrychowicz H."/>
        </authorList>
    </citation>
    <scope>NUCLEOTIDE SEQUENCE [LARGE SCALE GENOMIC DNA]</scope>
    <source>
        <strain evidence="6 7">DSM 6191</strain>
    </source>
</reference>
<dbReference type="Gene3D" id="3.20.20.70">
    <property type="entry name" value="Aldolase class I"/>
    <property type="match status" value="1"/>
</dbReference>
<keyword evidence="6" id="KW-0223">Dioxygenase</keyword>
<dbReference type="AlphaFoldDB" id="A0A1M6DQD7"/>
<dbReference type="Proteomes" id="UP000184241">
    <property type="component" value="Unassembled WGS sequence"/>
</dbReference>
<dbReference type="GO" id="GO:0018580">
    <property type="term" value="F:nitronate monooxygenase activity"/>
    <property type="evidence" value="ECO:0007669"/>
    <property type="project" value="InterPro"/>
</dbReference>
<dbReference type="Pfam" id="PF03060">
    <property type="entry name" value="NMO"/>
    <property type="match status" value="1"/>
</dbReference>
<organism evidence="6 7">
    <name type="scientific">Clostridium intestinale DSM 6191</name>
    <dbReference type="NCBI Taxonomy" id="1121320"/>
    <lineage>
        <taxon>Bacteria</taxon>
        <taxon>Bacillati</taxon>
        <taxon>Bacillota</taxon>
        <taxon>Clostridia</taxon>
        <taxon>Eubacteriales</taxon>
        <taxon>Clostridiaceae</taxon>
        <taxon>Clostridium</taxon>
    </lineage>
</organism>
<evidence type="ECO:0000256" key="4">
    <source>
        <dbReference type="ARBA" id="ARBA00022643"/>
    </source>
</evidence>
<dbReference type="InterPro" id="IPR013785">
    <property type="entry name" value="Aldolase_TIM"/>
</dbReference>
<name>A0A1M6DQD7_9CLOT</name>
<protein>
    <recommendedName>
        <fullName evidence="2">Probable nitronate monooxygenase</fullName>
    </recommendedName>
</protein>
<gene>
    <name evidence="6" type="ORF">SAMN02745941_04291</name>
</gene>
<sequence>MVNIKPLQIGNLVSKLPIIQGGMGVGVSSSKLAAAVANAGGIGIISGAQIGYDQEDFYTNNLEANLRALKKHIKTAKENALNGVIGVNLMVAMKQYDEHVKAAIEAGVDLIISGAGLPTALPKLAKGFNVKLAPIVSSLKACNVILKLWDKHHGVAPDAIVVEGPKAGGHLGFSKEELIEDNIDFDKIIVDIVEAVKVYEDKYNKSIPVIAAGGIFTGYDIAKYLQLGASGVQMATRFVTTEECDAHINFKNAYLSSSREDIGIVKSPAGMPGRAIKNPFMKKVELEGSKVTRCYACLTPCNPATTPYCITEALINSVKGDVDNGLVFCGENAYRLDKIVKVQELMDSLEAEILEA</sequence>
<dbReference type="PANTHER" id="PTHR32332:SF18">
    <property type="entry name" value="2-NITROPROPANE DIOXYGENASE"/>
    <property type="match status" value="1"/>
</dbReference>
<accession>A0A1M6DQD7</accession>
<dbReference type="SUPFAM" id="SSF51412">
    <property type="entry name" value="Inosine monophosphate dehydrogenase (IMPDH)"/>
    <property type="match status" value="1"/>
</dbReference>
<keyword evidence="3" id="KW-0285">Flavoprotein</keyword>
<comment type="function">
    <text evidence="1">Nitronate monooxygenase that uses molecular oxygen to catalyze the oxidative denitrification of alkyl nitronates. Acts on propionate 3-nitronate (P3N), the presumed physiological substrate. Probably functions in the detoxification of P3N, a metabolic poison produced by plants and fungi as a defense mechanism.</text>
</comment>
<evidence type="ECO:0000256" key="5">
    <source>
        <dbReference type="ARBA" id="ARBA00023002"/>
    </source>
</evidence>
<keyword evidence="5" id="KW-0560">Oxidoreductase</keyword>
<dbReference type="PANTHER" id="PTHR32332">
    <property type="entry name" value="2-NITROPROPANE DIOXYGENASE"/>
    <property type="match status" value="1"/>
</dbReference>
<evidence type="ECO:0000256" key="3">
    <source>
        <dbReference type="ARBA" id="ARBA00022630"/>
    </source>
</evidence>
<dbReference type="InterPro" id="IPR004136">
    <property type="entry name" value="NMO"/>
</dbReference>
<dbReference type="CDD" id="cd04730">
    <property type="entry name" value="NPD_like"/>
    <property type="match status" value="1"/>
</dbReference>
<dbReference type="EMBL" id="FQXU01000019">
    <property type="protein sequence ID" value="SHI75421.1"/>
    <property type="molecule type" value="Genomic_DNA"/>
</dbReference>
<evidence type="ECO:0000313" key="7">
    <source>
        <dbReference type="Proteomes" id="UP000184241"/>
    </source>
</evidence>
<evidence type="ECO:0000256" key="1">
    <source>
        <dbReference type="ARBA" id="ARBA00003535"/>
    </source>
</evidence>
<proteinExistence type="predicted"/>